<accession>A0A5C3LJJ2</accession>
<evidence type="ECO:0000256" key="2">
    <source>
        <dbReference type="SAM" id="Phobius"/>
    </source>
</evidence>
<feature type="transmembrane region" description="Helical" evidence="2">
    <location>
        <begin position="523"/>
        <end position="546"/>
    </location>
</feature>
<dbReference type="OrthoDB" id="3039026at2759"/>
<name>A0A5C3LJJ2_9AGAR</name>
<dbReference type="AlphaFoldDB" id="A0A5C3LJJ2"/>
<keyword evidence="2" id="KW-0472">Membrane</keyword>
<evidence type="ECO:0000313" key="4">
    <source>
        <dbReference type="Proteomes" id="UP000308652"/>
    </source>
</evidence>
<sequence>MTAVMRARFAMSQSSQQHRLNRIYRHESGSGAGETSSYISYTMAPRTESTSDVVETPGETSPGSPTAAPLVESLILDTPPQIHSQRSNEPQMWKILKLIAMSSFPWVEFGIAVMLLGIGIVQVTLLPRIYTCPRDATCPNSFDPNNTNVLQLTQALMAYWLKAGIIITAFGLLKLSAYQSWFIMMKHGNTIENLDLNLGAIKGSVFDAARLLLRRGNSWLSLFVLVQIGISTAISLIVGFSIIRVDGIRTVTFIYRPITNFPASDRARLNDDSQVIATAKVMGWALANDTGHDFGLRGSLVFPDGRSNQTVHPVSGGRIIGGNMVCGGVSNYSILSDSDNVLRYEITVGPKIYRALPDFRLAVSMTSFDTAITRYLWVSNTFDILPNATLSSDGKMYFALCNHTLFMTNNTVDAADSVQEVNANIPYTSGCNSTDPYTCVADSVNNAILNWWGGIGTSFWKLSCRGGVLGPVKPNQNSCALTKELWTETATSVLDGIMQTAVQEGSATQVMDAHVKIISMKFWWLQGLIPLAALILYAFSLWYTVLLSEGNDHLKKLNLSEVITASQTDHVRTLVDSGRLKKSIVRYGGDTGFVRDNSNSSEQ</sequence>
<feature type="compositionally biased region" description="Polar residues" evidence="1">
    <location>
        <begin position="48"/>
        <end position="64"/>
    </location>
</feature>
<evidence type="ECO:0000256" key="1">
    <source>
        <dbReference type="SAM" id="MobiDB-lite"/>
    </source>
</evidence>
<gene>
    <name evidence="3" type="ORF">BDQ12DRAFT_716160</name>
</gene>
<evidence type="ECO:0000313" key="3">
    <source>
        <dbReference type="EMBL" id="TFK32898.1"/>
    </source>
</evidence>
<keyword evidence="2" id="KW-0812">Transmembrane</keyword>
<dbReference type="Proteomes" id="UP000308652">
    <property type="component" value="Unassembled WGS sequence"/>
</dbReference>
<feature type="transmembrane region" description="Helical" evidence="2">
    <location>
        <begin position="157"/>
        <end position="177"/>
    </location>
</feature>
<proteinExistence type="predicted"/>
<feature type="transmembrane region" description="Helical" evidence="2">
    <location>
        <begin position="219"/>
        <end position="243"/>
    </location>
</feature>
<organism evidence="3 4">
    <name type="scientific">Crucibulum laeve</name>
    <dbReference type="NCBI Taxonomy" id="68775"/>
    <lineage>
        <taxon>Eukaryota</taxon>
        <taxon>Fungi</taxon>
        <taxon>Dikarya</taxon>
        <taxon>Basidiomycota</taxon>
        <taxon>Agaricomycotina</taxon>
        <taxon>Agaricomycetes</taxon>
        <taxon>Agaricomycetidae</taxon>
        <taxon>Agaricales</taxon>
        <taxon>Agaricineae</taxon>
        <taxon>Nidulariaceae</taxon>
        <taxon>Crucibulum</taxon>
    </lineage>
</organism>
<keyword evidence="4" id="KW-1185">Reference proteome</keyword>
<dbReference type="EMBL" id="ML213660">
    <property type="protein sequence ID" value="TFK32898.1"/>
    <property type="molecule type" value="Genomic_DNA"/>
</dbReference>
<protein>
    <submittedName>
        <fullName evidence="3">Uncharacterized protein</fullName>
    </submittedName>
</protein>
<keyword evidence="2" id="KW-1133">Transmembrane helix</keyword>
<feature type="region of interest" description="Disordered" evidence="1">
    <location>
        <begin position="48"/>
        <end position="67"/>
    </location>
</feature>
<feature type="transmembrane region" description="Helical" evidence="2">
    <location>
        <begin position="95"/>
        <end position="121"/>
    </location>
</feature>
<reference evidence="3 4" key="1">
    <citation type="journal article" date="2019" name="Nat. Ecol. Evol.">
        <title>Megaphylogeny resolves global patterns of mushroom evolution.</title>
        <authorList>
            <person name="Varga T."/>
            <person name="Krizsan K."/>
            <person name="Foldi C."/>
            <person name="Dima B."/>
            <person name="Sanchez-Garcia M."/>
            <person name="Sanchez-Ramirez S."/>
            <person name="Szollosi G.J."/>
            <person name="Szarkandi J.G."/>
            <person name="Papp V."/>
            <person name="Albert L."/>
            <person name="Andreopoulos W."/>
            <person name="Angelini C."/>
            <person name="Antonin V."/>
            <person name="Barry K.W."/>
            <person name="Bougher N.L."/>
            <person name="Buchanan P."/>
            <person name="Buyck B."/>
            <person name="Bense V."/>
            <person name="Catcheside P."/>
            <person name="Chovatia M."/>
            <person name="Cooper J."/>
            <person name="Damon W."/>
            <person name="Desjardin D."/>
            <person name="Finy P."/>
            <person name="Geml J."/>
            <person name="Haridas S."/>
            <person name="Hughes K."/>
            <person name="Justo A."/>
            <person name="Karasinski D."/>
            <person name="Kautmanova I."/>
            <person name="Kiss B."/>
            <person name="Kocsube S."/>
            <person name="Kotiranta H."/>
            <person name="LaButti K.M."/>
            <person name="Lechner B.E."/>
            <person name="Liimatainen K."/>
            <person name="Lipzen A."/>
            <person name="Lukacs Z."/>
            <person name="Mihaltcheva S."/>
            <person name="Morgado L.N."/>
            <person name="Niskanen T."/>
            <person name="Noordeloos M.E."/>
            <person name="Ohm R.A."/>
            <person name="Ortiz-Santana B."/>
            <person name="Ovrebo C."/>
            <person name="Racz N."/>
            <person name="Riley R."/>
            <person name="Savchenko A."/>
            <person name="Shiryaev A."/>
            <person name="Soop K."/>
            <person name="Spirin V."/>
            <person name="Szebenyi C."/>
            <person name="Tomsovsky M."/>
            <person name="Tulloss R.E."/>
            <person name="Uehling J."/>
            <person name="Grigoriev I.V."/>
            <person name="Vagvolgyi C."/>
            <person name="Papp T."/>
            <person name="Martin F.M."/>
            <person name="Miettinen O."/>
            <person name="Hibbett D.S."/>
            <person name="Nagy L.G."/>
        </authorList>
    </citation>
    <scope>NUCLEOTIDE SEQUENCE [LARGE SCALE GENOMIC DNA]</scope>
    <source>
        <strain evidence="3 4">CBS 166.37</strain>
    </source>
</reference>